<evidence type="ECO:0000256" key="1">
    <source>
        <dbReference type="ARBA" id="ARBA00010243"/>
    </source>
</evidence>
<keyword evidence="3" id="KW-0479">Metal-binding</keyword>
<evidence type="ECO:0000313" key="9">
    <source>
        <dbReference type="EMBL" id="VED67172.1"/>
    </source>
</evidence>
<dbReference type="InterPro" id="IPR037518">
    <property type="entry name" value="MPN"/>
</dbReference>
<dbReference type="GO" id="GO:0046872">
    <property type="term" value="F:metal ion binding"/>
    <property type="evidence" value="ECO:0007669"/>
    <property type="project" value="UniProtKB-KW"/>
</dbReference>
<evidence type="ECO:0000256" key="3">
    <source>
        <dbReference type="ARBA" id="ARBA00022723"/>
    </source>
</evidence>
<dbReference type="Proteomes" id="UP000270025">
    <property type="component" value="Chromosome"/>
</dbReference>
<dbReference type="CDD" id="cd08071">
    <property type="entry name" value="MPN_DUF2466"/>
    <property type="match status" value="1"/>
</dbReference>
<dbReference type="GO" id="GO:0006508">
    <property type="term" value="P:proteolysis"/>
    <property type="evidence" value="ECO:0007669"/>
    <property type="project" value="UniProtKB-KW"/>
</dbReference>
<dbReference type="Pfam" id="PF04002">
    <property type="entry name" value="RadC"/>
    <property type="match status" value="1"/>
</dbReference>
<dbReference type="Pfam" id="PF20582">
    <property type="entry name" value="UPF0758_N"/>
    <property type="match status" value="1"/>
</dbReference>
<keyword evidence="5" id="KW-0862">Zinc</keyword>
<gene>
    <name evidence="9" type="primary">radC</name>
    <name evidence="9" type="ORF">NCTC3166_00991</name>
</gene>
<keyword evidence="2" id="KW-0645">Protease</keyword>
<protein>
    <submittedName>
        <fullName evidence="9">DNA repair protein RadC</fullName>
    </submittedName>
</protein>
<dbReference type="InterPro" id="IPR010994">
    <property type="entry name" value="RuvA_2-like"/>
</dbReference>
<dbReference type="NCBIfam" id="NF000642">
    <property type="entry name" value="PRK00024.1"/>
    <property type="match status" value="1"/>
</dbReference>
<dbReference type="RefSeq" id="WP_126404196.1">
    <property type="nucleotide sequence ID" value="NZ_LR134266.1"/>
</dbReference>
<feature type="domain" description="MPN" evidence="8">
    <location>
        <begin position="103"/>
        <end position="225"/>
    </location>
</feature>
<reference evidence="9 10" key="1">
    <citation type="submission" date="2018-12" db="EMBL/GenBank/DDBJ databases">
        <authorList>
            <consortium name="Pathogen Informatics"/>
        </authorList>
    </citation>
    <scope>NUCLEOTIDE SEQUENCE [LARGE SCALE GENOMIC DNA]</scope>
    <source>
        <strain evidence="9 10">NCTC3166</strain>
    </source>
</reference>
<dbReference type="PROSITE" id="PS50249">
    <property type="entry name" value="MPN"/>
    <property type="match status" value="1"/>
</dbReference>
<dbReference type="InterPro" id="IPR025657">
    <property type="entry name" value="RadC_JAB"/>
</dbReference>
<dbReference type="NCBIfam" id="TIGR00608">
    <property type="entry name" value="radc"/>
    <property type="match status" value="1"/>
</dbReference>
<evidence type="ECO:0000313" key="10">
    <source>
        <dbReference type="Proteomes" id="UP000270025"/>
    </source>
</evidence>
<keyword evidence="6" id="KW-0482">Metalloprotease</keyword>
<keyword evidence="4" id="KW-0378">Hydrolase</keyword>
<accession>A0A447Z4F3</accession>
<dbReference type="PROSITE" id="PS01302">
    <property type="entry name" value="UPF0758"/>
    <property type="match status" value="1"/>
</dbReference>
<evidence type="ECO:0000256" key="4">
    <source>
        <dbReference type="ARBA" id="ARBA00022801"/>
    </source>
</evidence>
<evidence type="ECO:0000256" key="5">
    <source>
        <dbReference type="ARBA" id="ARBA00022833"/>
    </source>
</evidence>
<evidence type="ECO:0000256" key="2">
    <source>
        <dbReference type="ARBA" id="ARBA00022670"/>
    </source>
</evidence>
<dbReference type="KEGG" id="svf:NCTC3166_00991"/>
<evidence type="ECO:0000259" key="8">
    <source>
        <dbReference type="PROSITE" id="PS50249"/>
    </source>
</evidence>
<dbReference type="SUPFAM" id="SSF47781">
    <property type="entry name" value="RuvA domain 2-like"/>
    <property type="match status" value="1"/>
</dbReference>
<dbReference type="PANTHER" id="PTHR30471:SF3">
    <property type="entry name" value="UPF0758 PROTEIN YEES-RELATED"/>
    <property type="match status" value="1"/>
</dbReference>
<dbReference type="Gene3D" id="1.10.150.20">
    <property type="entry name" value="5' to 3' exonuclease, C-terminal subdomain"/>
    <property type="match status" value="1"/>
</dbReference>
<dbReference type="PANTHER" id="PTHR30471">
    <property type="entry name" value="DNA REPAIR PROTEIN RADC"/>
    <property type="match status" value="1"/>
</dbReference>
<dbReference type="AlphaFoldDB" id="A0A447Z4F3"/>
<dbReference type="InterPro" id="IPR046778">
    <property type="entry name" value="UPF0758_N"/>
</dbReference>
<dbReference type="InterPro" id="IPR020891">
    <property type="entry name" value="UPF0758_CS"/>
</dbReference>
<evidence type="ECO:0000256" key="7">
    <source>
        <dbReference type="RuleBase" id="RU003797"/>
    </source>
</evidence>
<sequence>MYHIVFQESGLLPRERLLTEGPDKLSHQELLSILLRTGNKNKTVYEIAQDLLGSLKSLKELASMSFQELQEVPGIGKVKAIELLAAMELGKRIQTSQVIETEQIMSSQKLAKMMQQKIGHEKQEHLLALYLNTQNQIIHQQVIFIGTVNRSIAEPREILHYAIKHMATSLILVHNHPSGIIHPSKNDDGVTQQMIEACNCLGIVFLDHLIVSTDDYYSYREETDLLV</sequence>
<proteinExistence type="inferred from homology"/>
<comment type="similarity">
    <text evidence="1 7">Belongs to the UPF0758 family.</text>
</comment>
<dbReference type="GO" id="GO:0008237">
    <property type="term" value="F:metallopeptidase activity"/>
    <property type="evidence" value="ECO:0007669"/>
    <property type="project" value="UniProtKB-KW"/>
</dbReference>
<organism evidence="9 10">
    <name type="scientific">Streptococcus viridans</name>
    <dbReference type="NCBI Taxonomy" id="78535"/>
    <lineage>
        <taxon>Bacteria</taxon>
        <taxon>Bacillati</taxon>
        <taxon>Bacillota</taxon>
        <taxon>Bacilli</taxon>
        <taxon>Lactobacillales</taxon>
        <taxon>Streptococcaceae</taxon>
        <taxon>Streptococcus</taxon>
    </lineage>
</organism>
<evidence type="ECO:0000256" key="6">
    <source>
        <dbReference type="ARBA" id="ARBA00023049"/>
    </source>
</evidence>
<dbReference type="EMBL" id="LR134266">
    <property type="protein sequence ID" value="VED67172.1"/>
    <property type="molecule type" value="Genomic_DNA"/>
</dbReference>
<keyword evidence="10" id="KW-1185">Reference proteome</keyword>
<dbReference type="InterPro" id="IPR001405">
    <property type="entry name" value="UPF0758"/>
</dbReference>
<name>A0A447Z4F3_9STRE</name>
<dbReference type="Gene3D" id="3.40.140.10">
    <property type="entry name" value="Cytidine Deaminase, domain 2"/>
    <property type="match status" value="1"/>
</dbReference>